<dbReference type="Proteomes" id="UP000325134">
    <property type="component" value="Unassembled WGS sequence"/>
</dbReference>
<feature type="chain" id="PRO_5013381976" description="DUF2059 domain-containing protein" evidence="1">
    <location>
        <begin position="18"/>
        <end position="269"/>
    </location>
</feature>
<dbReference type="Pfam" id="PF09832">
    <property type="entry name" value="DUF2059"/>
    <property type="match status" value="1"/>
</dbReference>
<accession>A0A1M5B6Z5</accession>
<gene>
    <name evidence="3" type="ORF">SAMN05444279_13327</name>
</gene>
<sequence length="269" mass="29240">MRVVLTLWLICAGWAAAAATSETAERLAAALHLREAAQILSEEGVQQVGDIDAAMLEGRGGSYLRAQIEDLYDPAWMHDRLIEALAAGMTATEMTQAAVFFEGETGRTVIRLENSARRAFSDESIRQAALDALAEADQEAEFFRLIDEFVQVNNLVDQNVAGTLGADYAFLRGLADGQGVAADSDQMLAQLLEQAGETEDDTREWLYSFLMLAYGPLDPAQLRENIAFSRTEAGRALNRALFAGLGDMYEDLSYQVGFAVGQVLSASDL</sequence>
<evidence type="ECO:0000313" key="3">
    <source>
        <dbReference type="EMBL" id="SHF38225.1"/>
    </source>
</evidence>
<keyword evidence="1" id="KW-0732">Signal</keyword>
<evidence type="ECO:0000313" key="4">
    <source>
        <dbReference type="Proteomes" id="UP000325134"/>
    </source>
</evidence>
<evidence type="ECO:0000259" key="2">
    <source>
        <dbReference type="Pfam" id="PF09832"/>
    </source>
</evidence>
<feature type="signal peptide" evidence="1">
    <location>
        <begin position="1"/>
        <end position="17"/>
    </location>
</feature>
<keyword evidence="4" id="KW-1185">Reference proteome</keyword>
<dbReference type="EMBL" id="FQVK01000033">
    <property type="protein sequence ID" value="SHF38225.1"/>
    <property type="molecule type" value="Genomic_DNA"/>
</dbReference>
<reference evidence="3 4" key="1">
    <citation type="submission" date="2016-11" db="EMBL/GenBank/DDBJ databases">
        <authorList>
            <person name="Varghese N."/>
            <person name="Submissions S."/>
        </authorList>
    </citation>
    <scope>NUCLEOTIDE SEQUENCE [LARGE SCALE GENOMIC DNA]</scope>
    <source>
        <strain evidence="3 4">DSM 29341</strain>
    </source>
</reference>
<proteinExistence type="predicted"/>
<organism evidence="3 4">
    <name type="scientific">Ruegeria intermedia</name>
    <dbReference type="NCBI Taxonomy" id="996115"/>
    <lineage>
        <taxon>Bacteria</taxon>
        <taxon>Pseudomonadati</taxon>
        <taxon>Pseudomonadota</taxon>
        <taxon>Alphaproteobacteria</taxon>
        <taxon>Rhodobacterales</taxon>
        <taxon>Roseobacteraceae</taxon>
        <taxon>Ruegeria</taxon>
    </lineage>
</organism>
<dbReference type="OrthoDB" id="7841298at2"/>
<dbReference type="AlphaFoldDB" id="A0A1M5B6Z5"/>
<feature type="domain" description="DUF2059" evidence="2">
    <location>
        <begin position="77"/>
        <end position="133"/>
    </location>
</feature>
<protein>
    <recommendedName>
        <fullName evidence="2">DUF2059 domain-containing protein</fullName>
    </recommendedName>
</protein>
<dbReference type="RefSeq" id="WP_149777270.1">
    <property type="nucleotide sequence ID" value="NZ_FQVK01000033.1"/>
</dbReference>
<dbReference type="InterPro" id="IPR018637">
    <property type="entry name" value="DUF2059"/>
</dbReference>
<name>A0A1M5B6Z5_9RHOB</name>
<evidence type="ECO:0000256" key="1">
    <source>
        <dbReference type="SAM" id="SignalP"/>
    </source>
</evidence>